<keyword evidence="8" id="KW-0804">Transcription</keyword>
<dbReference type="SUPFAM" id="SSF57667">
    <property type="entry name" value="beta-beta-alpha zinc fingers"/>
    <property type="match status" value="1"/>
</dbReference>
<dbReference type="SUPFAM" id="SSF53098">
    <property type="entry name" value="Ribonuclease H-like"/>
    <property type="match status" value="1"/>
</dbReference>
<feature type="compositionally biased region" description="Low complexity" evidence="11">
    <location>
        <begin position="1"/>
        <end position="17"/>
    </location>
</feature>
<evidence type="ECO:0000313" key="13">
    <source>
        <dbReference type="EMBL" id="KAG2641570.1"/>
    </source>
</evidence>
<dbReference type="InterPro" id="IPR052035">
    <property type="entry name" value="ZnF_BED_domain_contain"/>
</dbReference>
<keyword evidence="6" id="KW-0805">Transcription regulation</keyword>
<organism evidence="13 14">
    <name type="scientific">Panicum virgatum</name>
    <name type="common">Blackwell switchgrass</name>
    <dbReference type="NCBI Taxonomy" id="38727"/>
    <lineage>
        <taxon>Eukaryota</taxon>
        <taxon>Viridiplantae</taxon>
        <taxon>Streptophyta</taxon>
        <taxon>Embryophyta</taxon>
        <taxon>Tracheophyta</taxon>
        <taxon>Spermatophyta</taxon>
        <taxon>Magnoliopsida</taxon>
        <taxon>Liliopsida</taxon>
        <taxon>Poales</taxon>
        <taxon>Poaceae</taxon>
        <taxon>PACMAD clade</taxon>
        <taxon>Panicoideae</taxon>
        <taxon>Panicodae</taxon>
        <taxon>Paniceae</taxon>
        <taxon>Panicinae</taxon>
        <taxon>Panicum</taxon>
        <taxon>Panicum sect. Hiantes</taxon>
    </lineage>
</organism>
<name>A0A8T0W2B9_PANVG</name>
<evidence type="ECO:0000256" key="4">
    <source>
        <dbReference type="ARBA" id="ARBA00022771"/>
    </source>
</evidence>
<dbReference type="EMBL" id="CM029039">
    <property type="protein sequence ID" value="KAG2641570.1"/>
    <property type="molecule type" value="Genomic_DNA"/>
</dbReference>
<evidence type="ECO:0000256" key="7">
    <source>
        <dbReference type="ARBA" id="ARBA00023125"/>
    </source>
</evidence>
<dbReference type="GO" id="GO:0005634">
    <property type="term" value="C:nucleus"/>
    <property type="evidence" value="ECO:0007669"/>
    <property type="project" value="UniProtKB-SubCell"/>
</dbReference>
<evidence type="ECO:0000259" key="12">
    <source>
        <dbReference type="PROSITE" id="PS50808"/>
    </source>
</evidence>
<dbReference type="Pfam" id="PF02892">
    <property type="entry name" value="zf-BED"/>
    <property type="match status" value="1"/>
</dbReference>
<evidence type="ECO:0000256" key="1">
    <source>
        <dbReference type="ARBA" id="ARBA00004123"/>
    </source>
</evidence>
<dbReference type="InterPro" id="IPR025525">
    <property type="entry name" value="hAT-like_transposase_RNase-H"/>
</dbReference>
<accession>A0A8T0W2B9</accession>
<feature type="region of interest" description="Disordered" evidence="11">
    <location>
        <begin position="1"/>
        <end position="24"/>
    </location>
</feature>
<keyword evidence="3" id="KW-0479">Metal-binding</keyword>
<comment type="subcellular location">
    <subcellularLocation>
        <location evidence="1">Nucleus</location>
    </subcellularLocation>
</comment>
<evidence type="ECO:0000256" key="11">
    <source>
        <dbReference type="SAM" id="MobiDB-lite"/>
    </source>
</evidence>
<dbReference type="InterPro" id="IPR003656">
    <property type="entry name" value="Znf_BED"/>
</dbReference>
<reference evidence="13" key="1">
    <citation type="submission" date="2020-05" db="EMBL/GenBank/DDBJ databases">
        <title>WGS assembly of Panicum virgatum.</title>
        <authorList>
            <person name="Lovell J.T."/>
            <person name="Jenkins J."/>
            <person name="Shu S."/>
            <person name="Juenger T.E."/>
            <person name="Schmutz J."/>
        </authorList>
    </citation>
    <scope>NUCLEOTIDE SEQUENCE</scope>
    <source>
        <strain evidence="13">AP13</strain>
    </source>
</reference>
<keyword evidence="5" id="KW-0862">Zinc</keyword>
<keyword evidence="7" id="KW-0238">DNA-binding</keyword>
<dbReference type="Pfam" id="PF14372">
    <property type="entry name" value="hAT-like_RNase-H"/>
    <property type="match status" value="1"/>
</dbReference>
<protein>
    <recommendedName>
        <fullName evidence="12">BED-type domain-containing protein</fullName>
    </recommendedName>
</protein>
<evidence type="ECO:0000256" key="10">
    <source>
        <dbReference type="PROSITE-ProRule" id="PRU00027"/>
    </source>
</evidence>
<dbReference type="PROSITE" id="PS50808">
    <property type="entry name" value="ZF_BED"/>
    <property type="match status" value="1"/>
</dbReference>
<comment type="subunit">
    <text evidence="2">Homodimer.</text>
</comment>
<keyword evidence="14" id="KW-1185">Reference proteome</keyword>
<keyword evidence="9" id="KW-0539">Nucleus</keyword>
<proteinExistence type="predicted"/>
<feature type="domain" description="BED-type" evidence="12">
    <location>
        <begin position="28"/>
        <end position="83"/>
    </location>
</feature>
<dbReference type="GO" id="GO:0046983">
    <property type="term" value="F:protein dimerization activity"/>
    <property type="evidence" value="ECO:0007669"/>
    <property type="project" value="InterPro"/>
</dbReference>
<dbReference type="GO" id="GO:0003677">
    <property type="term" value="F:DNA binding"/>
    <property type="evidence" value="ECO:0007669"/>
    <property type="project" value="UniProtKB-KW"/>
</dbReference>
<comment type="caution">
    <text evidence="13">The sequence shown here is derived from an EMBL/GenBank/DDBJ whole genome shotgun (WGS) entry which is preliminary data.</text>
</comment>
<dbReference type="GO" id="GO:0008270">
    <property type="term" value="F:zinc ion binding"/>
    <property type="evidence" value="ECO:0007669"/>
    <property type="project" value="UniProtKB-KW"/>
</dbReference>
<dbReference type="InterPro" id="IPR036236">
    <property type="entry name" value="Znf_C2H2_sf"/>
</dbReference>
<gene>
    <name evidence="13" type="ORF">PVAP13_2KG179916</name>
</gene>
<dbReference type="PANTHER" id="PTHR46481:SF5">
    <property type="entry name" value="OS08G0393150 PROTEIN"/>
    <property type="match status" value="1"/>
</dbReference>
<dbReference type="InterPro" id="IPR008906">
    <property type="entry name" value="HATC_C_dom"/>
</dbReference>
<keyword evidence="4 10" id="KW-0863">Zinc-finger</keyword>
<dbReference type="AlphaFoldDB" id="A0A8T0W2B9"/>
<dbReference type="SMART" id="SM00614">
    <property type="entry name" value="ZnF_BED"/>
    <property type="match status" value="1"/>
</dbReference>
<dbReference type="Proteomes" id="UP000823388">
    <property type="component" value="Chromosome 2K"/>
</dbReference>
<dbReference type="PANTHER" id="PTHR46481">
    <property type="entry name" value="ZINC FINGER BED DOMAIN-CONTAINING PROTEIN 4"/>
    <property type="match status" value="1"/>
</dbReference>
<dbReference type="InterPro" id="IPR012337">
    <property type="entry name" value="RNaseH-like_sf"/>
</dbReference>
<evidence type="ECO:0000256" key="6">
    <source>
        <dbReference type="ARBA" id="ARBA00023015"/>
    </source>
</evidence>
<dbReference type="Pfam" id="PF05699">
    <property type="entry name" value="Dimer_Tnp_hAT"/>
    <property type="match status" value="1"/>
</dbReference>
<evidence type="ECO:0000256" key="3">
    <source>
        <dbReference type="ARBA" id="ARBA00022723"/>
    </source>
</evidence>
<evidence type="ECO:0000256" key="8">
    <source>
        <dbReference type="ARBA" id="ARBA00023163"/>
    </source>
</evidence>
<evidence type="ECO:0000256" key="9">
    <source>
        <dbReference type="ARBA" id="ARBA00023242"/>
    </source>
</evidence>
<evidence type="ECO:0000256" key="5">
    <source>
        <dbReference type="ARBA" id="ARBA00022833"/>
    </source>
</evidence>
<evidence type="ECO:0000313" key="14">
    <source>
        <dbReference type="Proteomes" id="UP000823388"/>
    </source>
</evidence>
<sequence length="680" mass="77443">MQLNMSSNASGSSNHGSIEVFTSQTPRRTRSNVWEHFEPNLVKVEGELKAICKYCGIHLSTKSGTSSLRGHTANACPAIPTPIRQKFQATLSKQPSSELPFVFDPQLCCKEMIKYIIHAEIPFLKFEDPYLQPWLRTFQPTFKVRGRQSIRDDCLKKYVEMKRELQAELRSLDSRVCLTSDIWTSSQDLGYMVVTAHYIDAEFKIKKKIIWFKELEYPHSGYAIEEELLRCLTDWEIREKIFTLTLDNASNNTTACELLVTDCKHDLMFGGEHLHVRCCGHILNILVQDGMKIIHSSIKMIRELLKHIDSSPSRLQAFNSIANGKGVASKAGVYLDVPTRWNSTYKMIREASEYKAVLNAYASKYLEVCPSEEEWMKAEAICEFLKAFEDLTLAVSADRKPTAHMFLPLVLCIHHALKVDPALQSTDLLKELASSMCCKFEKYWEPDEANPRSKDHNPLRKNKEIAFNLALVIATLLDPRKKKLYLDFFFKKVCKNVEQIGTHVEFSLVWMRKYFTLYKQHNTRTSCTDTSTSQSMSSSNIMGSPALGKRKIDAEFAQYKSEVMISQSQKSEIDVYLEEEPENNIEDFDVLSWWRSKAAKFPVLSTIARDFLAIPLSTVSSESAFSLGGRILGHHRSSLARKCLRPLSAGKIGYIRPKILNSVMMVKVLSKSKSVASLKT</sequence>
<evidence type="ECO:0000256" key="2">
    <source>
        <dbReference type="ARBA" id="ARBA00011738"/>
    </source>
</evidence>